<evidence type="ECO:0000256" key="2">
    <source>
        <dbReference type="ARBA" id="ARBA00005462"/>
    </source>
</evidence>
<reference evidence="13" key="3">
    <citation type="submission" date="2022-01" db="EMBL/GenBank/DDBJ databases">
        <authorList>
            <person name="Rubenstein D.R."/>
        </authorList>
    </citation>
    <scope>NUCLEOTIDE SEQUENCE</scope>
    <source>
        <strain evidence="13">SS15</strain>
        <tissue evidence="13">Liver</tissue>
    </source>
</reference>
<dbReference type="Gene3D" id="1.25.10.10">
    <property type="entry name" value="Leucine-rich Repeat Variant"/>
    <property type="match status" value="2"/>
</dbReference>
<evidence type="ECO:0000256" key="5">
    <source>
        <dbReference type="ARBA" id="ARBA00022737"/>
    </source>
</evidence>
<dbReference type="GO" id="GO:0071562">
    <property type="term" value="P:nucleus-vacuole junction assembly"/>
    <property type="evidence" value="ECO:0007669"/>
    <property type="project" value="InterPro"/>
</dbReference>
<dbReference type="SUPFAM" id="SSF48371">
    <property type="entry name" value="ARM repeat"/>
    <property type="match status" value="1"/>
</dbReference>
<dbReference type="PANTHER" id="PTHR47249">
    <property type="entry name" value="VACUOLAR PROTEIN 8"/>
    <property type="match status" value="1"/>
</dbReference>
<dbReference type="AlphaFoldDB" id="A0A835U480"/>
<dbReference type="Pfam" id="PF04826">
    <property type="entry name" value="Arm_2"/>
    <property type="match status" value="1"/>
</dbReference>
<organism evidence="12">
    <name type="scientific">Lamprotornis superbus</name>
    <dbReference type="NCBI Taxonomy" id="245042"/>
    <lineage>
        <taxon>Eukaryota</taxon>
        <taxon>Metazoa</taxon>
        <taxon>Chordata</taxon>
        <taxon>Craniata</taxon>
        <taxon>Vertebrata</taxon>
        <taxon>Euteleostomi</taxon>
        <taxon>Archelosauria</taxon>
        <taxon>Archosauria</taxon>
        <taxon>Dinosauria</taxon>
        <taxon>Saurischia</taxon>
        <taxon>Theropoda</taxon>
        <taxon>Coelurosauria</taxon>
        <taxon>Aves</taxon>
        <taxon>Neognathae</taxon>
        <taxon>Neoaves</taxon>
        <taxon>Telluraves</taxon>
        <taxon>Australaves</taxon>
        <taxon>Passeriformes</taxon>
        <taxon>Sturnidae</taxon>
        <taxon>Lamprotornis</taxon>
    </lineage>
</organism>
<comment type="similarity">
    <text evidence="2">Belongs to the beta-catenin family.</text>
</comment>
<dbReference type="InterPro" id="IPR006911">
    <property type="entry name" value="ARM-rpt_dom"/>
</dbReference>
<evidence type="ECO:0000313" key="14">
    <source>
        <dbReference type="Proteomes" id="UP000618051"/>
    </source>
</evidence>
<comment type="similarity">
    <text evidence="3">Belongs to the eutherian X-chromosome-specific Armcx family.</text>
</comment>
<sequence length="690" mass="76539">MKRLFIDKRSYDKEPFSVLADLQSLRMGQLCGRCMQLLRDFISFVQRTSSDLVQGIKECLTLISKCSCLKQNSTKNRQLYKPILQPHERVTAQEFLQHIETVNIPLPVEHLEPFYALLSSADLEVQQMSSLSLVNFLLEGNKSNREAIGAARGVTPLLSLAKSYDPRVQQNAVGAILNLTQSEKIQQVLCKEGALPVLALLLESPDSEVQYYSCAALSNLAANVQHHKALLRPSDRFLLRTLISLLSSSVDKVQTQTEADIQAEMVAENALPKLCSLLASGSEDVRRASIALLWILSQHPPNQDTLACAELLQSLGTLLAAHKTDSVIVGHTACIIKNLSLSKNRQRITESRCVEGLLRTMLLTDTQEDSLCYVTSCLAELAKQEGVMLHMVQWMDEPLTKHLVRLAGQLEYPEPSFHAASIIQHMIGHEKMMILWKHHIGEIQAYVKNFLTHQEVRFQQLGISTFCRLRAGVYFISAAALTLEAGLAGPGRVLPVHVSGGQVRSPHARAGGRGPAGQSYLQRAWVVLGLEKDLVEQQSSIGELTEESQQEQKRPRKTEKKEVREDQIYALELDTNWHGTTFTSTTKPLPSKMMINRESWCNLISRHKMAQILANESVGGSLKTASYTDVCDHLNDTATSGALHLAAPLGKNMNCLSRPETKPVCHNIVQAAKANSIRAYNRDTAVDPLA</sequence>
<name>A0A835U480_9PASS</name>
<proteinExistence type="inferred from homology"/>
<dbReference type="InterPro" id="IPR000225">
    <property type="entry name" value="Armadillo"/>
</dbReference>
<dbReference type="Proteomes" id="UP000618051">
    <property type="component" value="Unassembled WGS sequence"/>
</dbReference>
<feature type="repeat" description="ARM" evidence="9">
    <location>
        <begin position="193"/>
        <end position="235"/>
    </location>
</feature>
<evidence type="ECO:0000256" key="3">
    <source>
        <dbReference type="ARBA" id="ARBA00010553"/>
    </source>
</evidence>
<evidence type="ECO:0000256" key="4">
    <source>
        <dbReference type="ARBA" id="ARBA00022554"/>
    </source>
</evidence>
<evidence type="ECO:0000256" key="6">
    <source>
        <dbReference type="ARBA" id="ARBA00023136"/>
    </source>
</evidence>
<comment type="subcellular location">
    <subcellularLocation>
        <location evidence="1">Vacuole membrane</location>
        <topology evidence="1">Lipid-anchor</topology>
    </subcellularLocation>
</comment>
<reference evidence="13 14" key="2">
    <citation type="journal article" date="2021" name="J. Hered.">
        <title>Feather Gene Expression Elucidates the Developmental Basis of Plumage Iridescence in African Starlings.</title>
        <authorList>
            <person name="Rubenstein D.R."/>
            <person name="Corvelo A."/>
            <person name="MacManes M.D."/>
            <person name="Maia R."/>
            <person name="Narzisi G."/>
            <person name="Rousaki A."/>
            <person name="Vandenabeele P."/>
            <person name="Shawkey M.D."/>
            <person name="Solomon J."/>
        </authorList>
    </citation>
    <scope>NUCLEOTIDE SEQUENCE [LARGE SCALE GENOMIC DNA]</scope>
    <source>
        <strain evidence="13">SS15</strain>
    </source>
</reference>
<dbReference type="InterPro" id="IPR045156">
    <property type="entry name" value="Vac8"/>
</dbReference>
<feature type="region of interest" description="Disordered" evidence="10">
    <location>
        <begin position="540"/>
        <end position="565"/>
    </location>
</feature>
<protein>
    <recommendedName>
        <fullName evidence="8">Vacuolar protein 8</fullName>
    </recommendedName>
</protein>
<keyword evidence="4" id="KW-0926">Vacuole</keyword>
<keyword evidence="14" id="KW-1185">Reference proteome</keyword>
<comment type="caution">
    <text evidence="12">The sequence shown here is derived from an EMBL/GenBank/DDBJ whole genome shotgun (WGS) entry which is preliminary data.</text>
</comment>
<evidence type="ECO:0000259" key="11">
    <source>
        <dbReference type="Pfam" id="PF04826"/>
    </source>
</evidence>
<dbReference type="EMBL" id="JADDUC010000001">
    <property type="protein sequence ID" value="KAG0137177.1"/>
    <property type="molecule type" value="Genomic_DNA"/>
</dbReference>
<dbReference type="InterPro" id="IPR016024">
    <property type="entry name" value="ARM-type_fold"/>
</dbReference>
<dbReference type="EMBL" id="JADDUC020000003">
    <property type="protein sequence ID" value="KAI1240844.1"/>
    <property type="molecule type" value="Genomic_DNA"/>
</dbReference>
<dbReference type="SMART" id="SM00185">
    <property type="entry name" value="ARM"/>
    <property type="match status" value="4"/>
</dbReference>
<evidence type="ECO:0000256" key="9">
    <source>
        <dbReference type="PROSITE-ProRule" id="PRU00259"/>
    </source>
</evidence>
<reference evidence="12" key="1">
    <citation type="submission" date="2020-10" db="EMBL/GenBank/DDBJ databases">
        <title>Feather gene expression reveals the developmental basis of iridescence in African starlings.</title>
        <authorList>
            <person name="Rubenstein D.R."/>
        </authorList>
    </citation>
    <scope>NUCLEOTIDE SEQUENCE</scope>
    <source>
        <strain evidence="12">SS15</strain>
        <tissue evidence="12">Liver</tissue>
    </source>
</reference>
<feature type="domain" description="Armadillo repeat-containing" evidence="11">
    <location>
        <begin position="159"/>
        <end position="341"/>
    </location>
</feature>
<evidence type="ECO:0000256" key="7">
    <source>
        <dbReference type="ARBA" id="ARBA00023288"/>
    </source>
</evidence>
<dbReference type="GO" id="GO:0005774">
    <property type="term" value="C:vacuolar membrane"/>
    <property type="evidence" value="ECO:0007669"/>
    <property type="project" value="UniProtKB-SubCell"/>
</dbReference>
<dbReference type="GO" id="GO:0043495">
    <property type="term" value="F:protein-membrane adaptor activity"/>
    <property type="evidence" value="ECO:0007669"/>
    <property type="project" value="InterPro"/>
</dbReference>
<evidence type="ECO:0000313" key="13">
    <source>
        <dbReference type="EMBL" id="KAI1240844.1"/>
    </source>
</evidence>
<gene>
    <name evidence="12" type="ORF">IHE44_000013</name>
    <name evidence="13" type="ORF">IHE44_0009289</name>
</gene>
<keyword evidence="7" id="KW-0449">Lipoprotein</keyword>
<keyword evidence="6" id="KW-0472">Membrane</keyword>
<evidence type="ECO:0000256" key="10">
    <source>
        <dbReference type="SAM" id="MobiDB-lite"/>
    </source>
</evidence>
<accession>A0A835U480</accession>
<keyword evidence="5" id="KW-0677">Repeat</keyword>
<evidence type="ECO:0000313" key="12">
    <source>
        <dbReference type="EMBL" id="KAG0137177.1"/>
    </source>
</evidence>
<dbReference type="InterPro" id="IPR011989">
    <property type="entry name" value="ARM-like"/>
</dbReference>
<dbReference type="OrthoDB" id="7537227at2759"/>
<evidence type="ECO:0000256" key="8">
    <source>
        <dbReference type="ARBA" id="ARBA00026209"/>
    </source>
</evidence>
<evidence type="ECO:0000256" key="1">
    <source>
        <dbReference type="ARBA" id="ARBA00004592"/>
    </source>
</evidence>
<dbReference type="PANTHER" id="PTHR47249:SF1">
    <property type="entry name" value="VACUOLAR PROTEIN 8"/>
    <property type="match status" value="1"/>
</dbReference>
<dbReference type="PROSITE" id="PS50176">
    <property type="entry name" value="ARM_REPEAT"/>
    <property type="match status" value="1"/>
</dbReference>